<evidence type="ECO:0000256" key="2">
    <source>
        <dbReference type="ARBA" id="ARBA00022692"/>
    </source>
</evidence>
<keyword evidence="7" id="KW-1185">Reference proteome</keyword>
<dbReference type="HOGENOM" id="CLU_2167739_0_0_9"/>
<comment type="subcellular location">
    <subcellularLocation>
        <location evidence="1">Membrane</location>
        <topology evidence="1">Multi-pass membrane protein</topology>
    </subcellularLocation>
</comment>
<evidence type="ECO:0000313" key="6">
    <source>
        <dbReference type="EMBL" id="EEI24519.1"/>
    </source>
</evidence>
<dbReference type="EMBL" id="ACGP01000131">
    <property type="protein sequence ID" value="EEI24519.1"/>
    <property type="molecule type" value="Genomic_DNA"/>
</dbReference>
<name>C0XJD3_LENH9</name>
<reference evidence="6 7" key="1">
    <citation type="submission" date="2009-01" db="EMBL/GenBank/DDBJ databases">
        <authorList>
            <person name="Qin X."/>
            <person name="Bachman B."/>
            <person name="Battles P."/>
            <person name="Bell A."/>
            <person name="Bess C."/>
            <person name="Bickham C."/>
            <person name="Chaboub L."/>
            <person name="Chen D."/>
            <person name="Coyle M."/>
            <person name="Deiros D.R."/>
            <person name="Dinh H."/>
            <person name="Forbes L."/>
            <person name="Fowler G."/>
            <person name="Francisco L."/>
            <person name="Fu Q."/>
            <person name="Gubbala S."/>
            <person name="Hale W."/>
            <person name="Han Y."/>
            <person name="Hemphill L."/>
            <person name="Highlander S.K."/>
            <person name="Hirani K."/>
            <person name="Hogues M."/>
            <person name="Jackson L."/>
            <person name="Jakkamsetti A."/>
            <person name="Javaid M."/>
            <person name="Jiang H."/>
            <person name="Korchina V."/>
            <person name="Kovar C."/>
            <person name="Lara F."/>
            <person name="Lee S."/>
            <person name="Mata R."/>
            <person name="Mathew T."/>
            <person name="Moen C."/>
            <person name="Morales K."/>
            <person name="Munidasa M."/>
            <person name="Nazareth L."/>
            <person name="Ngo R."/>
            <person name="Nguyen L."/>
            <person name="Okwuonu G."/>
            <person name="Ongeri F."/>
            <person name="Patil S."/>
            <person name="Petrosino J."/>
            <person name="Pham C."/>
            <person name="Pham P."/>
            <person name="Pu L.-L."/>
            <person name="Puazo M."/>
            <person name="Raj R."/>
            <person name="Reid J."/>
            <person name="Rouhana J."/>
            <person name="Saada N."/>
            <person name="Shang Y."/>
            <person name="Simmons D."/>
            <person name="Thornton R."/>
            <person name="Warren J."/>
            <person name="Weissenberger G."/>
            <person name="Zhang J."/>
            <person name="Zhang L."/>
            <person name="Zhou C."/>
            <person name="Zhu D."/>
            <person name="Muzny D."/>
            <person name="Worley K."/>
            <person name="Gibbs R."/>
        </authorList>
    </citation>
    <scope>NUCLEOTIDE SEQUENCE [LARGE SCALE GENOMIC DNA]</scope>
    <source>
        <strain evidence="7">ATCC 8290 / DSM 20176 / CCUG 30140 / JCM 1155 / KCTC 3500 / NBRC 15886 / NCIMB 8040 / NRRL B-1843 / 9</strain>
    </source>
</reference>
<dbReference type="PANTHER" id="PTHR43077:SF10">
    <property type="entry name" value="TRANSPORT PERMEASE PROTEIN"/>
    <property type="match status" value="1"/>
</dbReference>
<dbReference type="PANTHER" id="PTHR43077">
    <property type="entry name" value="TRANSPORT PERMEASE YVFS-RELATED"/>
    <property type="match status" value="1"/>
</dbReference>
<dbReference type="GO" id="GO:0016020">
    <property type="term" value="C:membrane"/>
    <property type="evidence" value="ECO:0007669"/>
    <property type="project" value="UniProtKB-SubCell"/>
</dbReference>
<keyword evidence="2 5" id="KW-0812">Transmembrane</keyword>
<protein>
    <recommendedName>
        <fullName evidence="8">ABC transporter permease</fullName>
    </recommendedName>
</protein>
<evidence type="ECO:0000256" key="3">
    <source>
        <dbReference type="ARBA" id="ARBA00022989"/>
    </source>
</evidence>
<keyword evidence="4 5" id="KW-0472">Membrane</keyword>
<organism evidence="6 7">
    <name type="scientific">Lentilactobacillus hilgardii (strain ATCC 8290 / DSM 20176 / CCUG 30140 / JCM 1155 / KCTC 3500 / NBRC 15886 / NCIMB 8040 / NRRL B-1843 / 9)</name>
    <dbReference type="NCBI Taxonomy" id="1423757"/>
    <lineage>
        <taxon>Bacteria</taxon>
        <taxon>Bacillati</taxon>
        <taxon>Bacillota</taxon>
        <taxon>Bacilli</taxon>
        <taxon>Lactobacillales</taxon>
        <taxon>Lactobacillaceae</taxon>
        <taxon>Lentilactobacillus</taxon>
    </lineage>
</organism>
<gene>
    <name evidence="6" type="ORF">HMPREF0519_1344</name>
</gene>
<keyword evidence="3 5" id="KW-1133">Transmembrane helix</keyword>
<sequence length="110" mass="12244">MGTIITLLIRDFKNIVHSRPVLITLIAFCIIPALYALLNIEASWDPYSPTNTSRLPIAVINNDEGTIINNKSLNVGDQVIKELKKTMILIGLLPMTGRETMALIRENITL</sequence>
<evidence type="ECO:0008006" key="8">
    <source>
        <dbReference type="Google" id="ProtNLM"/>
    </source>
</evidence>
<dbReference type="Proteomes" id="UP000003752">
    <property type="component" value="Unassembled WGS sequence"/>
</dbReference>
<accession>C0XJD3</accession>
<feature type="transmembrane region" description="Helical" evidence="5">
    <location>
        <begin position="21"/>
        <end position="38"/>
    </location>
</feature>
<dbReference type="AlphaFoldDB" id="C0XJD3"/>
<evidence type="ECO:0000256" key="4">
    <source>
        <dbReference type="ARBA" id="ARBA00023136"/>
    </source>
</evidence>
<dbReference type="PATRIC" id="fig|1423757.3.peg.737"/>
<dbReference type="InterPro" id="IPR051328">
    <property type="entry name" value="T7SS_ABC-Transporter"/>
</dbReference>
<comment type="caution">
    <text evidence="6">The sequence shown here is derived from an EMBL/GenBank/DDBJ whole genome shotgun (WGS) entry which is preliminary data.</text>
</comment>
<evidence type="ECO:0000256" key="1">
    <source>
        <dbReference type="ARBA" id="ARBA00004141"/>
    </source>
</evidence>
<evidence type="ECO:0000313" key="7">
    <source>
        <dbReference type="Proteomes" id="UP000003752"/>
    </source>
</evidence>
<dbReference type="RefSeq" id="WP_003634340.1">
    <property type="nucleotide sequence ID" value="NZ_AZDF01000019.1"/>
</dbReference>
<evidence type="ECO:0000256" key="5">
    <source>
        <dbReference type="SAM" id="Phobius"/>
    </source>
</evidence>
<proteinExistence type="predicted"/>